<dbReference type="EMBL" id="MU069622">
    <property type="protein sequence ID" value="KAF5837281.1"/>
    <property type="molecule type" value="Genomic_DNA"/>
</dbReference>
<dbReference type="PROSITE" id="PS52039">
    <property type="entry name" value="TOPO_IA_2"/>
    <property type="match status" value="1"/>
</dbReference>
<comment type="catalytic activity">
    <reaction evidence="2">
        <text>ATP-independent breakage of single-stranded DNA, followed by passage and rejoining.</text>
        <dbReference type="EC" id="5.6.2.1"/>
    </reaction>
</comment>
<dbReference type="Gene3D" id="2.70.20.10">
    <property type="entry name" value="Topoisomerase I, domain 3"/>
    <property type="match status" value="1"/>
</dbReference>
<dbReference type="Proteomes" id="UP000815325">
    <property type="component" value="Unassembled WGS sequence"/>
</dbReference>
<keyword evidence="1" id="KW-0479">Metal-binding</keyword>
<evidence type="ECO:0000259" key="3">
    <source>
        <dbReference type="PROSITE" id="PS50158"/>
    </source>
</evidence>
<gene>
    <name evidence="5" type="ORF">DUNSADRAFT_4608</name>
</gene>
<dbReference type="InterPro" id="IPR013825">
    <property type="entry name" value="Topo_IA_cen_sub2"/>
</dbReference>
<keyword evidence="2" id="KW-0799">Topoisomerase</keyword>
<dbReference type="SUPFAM" id="SSF56712">
    <property type="entry name" value="Prokaryotic type I DNA topoisomerase"/>
    <property type="match status" value="1"/>
</dbReference>
<feature type="domain" description="Topo IA-type catalytic" evidence="4">
    <location>
        <begin position="1"/>
        <end position="162"/>
    </location>
</feature>
<keyword evidence="2" id="KW-0238">DNA-binding</keyword>
<keyword evidence="6" id="KW-1185">Reference proteome</keyword>
<protein>
    <recommendedName>
        <fullName evidence="2">DNA topoisomerase</fullName>
        <ecNumber evidence="2">5.6.2.1</ecNumber>
    </recommendedName>
</protein>
<dbReference type="InterPro" id="IPR000380">
    <property type="entry name" value="Topo_IA"/>
</dbReference>
<dbReference type="InterPro" id="IPR013497">
    <property type="entry name" value="Topo_IA_cen"/>
</dbReference>
<keyword evidence="1" id="KW-0863">Zinc-finger</keyword>
<evidence type="ECO:0000259" key="4">
    <source>
        <dbReference type="PROSITE" id="PS52039"/>
    </source>
</evidence>
<keyword evidence="2" id="KW-0413">Isomerase</keyword>
<evidence type="ECO:0000313" key="5">
    <source>
        <dbReference type="EMBL" id="KAF5837281.1"/>
    </source>
</evidence>
<evidence type="ECO:0000256" key="1">
    <source>
        <dbReference type="PROSITE-ProRule" id="PRU00047"/>
    </source>
</evidence>
<dbReference type="Pfam" id="PF01131">
    <property type="entry name" value="Topoisom_bac"/>
    <property type="match status" value="1"/>
</dbReference>
<dbReference type="InterPro" id="IPR023406">
    <property type="entry name" value="Topo_IA_AS"/>
</dbReference>
<reference evidence="5" key="1">
    <citation type="submission" date="2017-08" db="EMBL/GenBank/DDBJ databases">
        <authorList>
            <person name="Polle J.E."/>
            <person name="Barry K."/>
            <person name="Cushman J."/>
            <person name="Schmutz J."/>
            <person name="Tran D."/>
            <person name="Hathwaick L.T."/>
            <person name="Yim W.C."/>
            <person name="Jenkins J."/>
            <person name="Mckie-Krisberg Z.M."/>
            <person name="Prochnik S."/>
            <person name="Lindquist E."/>
            <person name="Dockter R.B."/>
            <person name="Adam C."/>
            <person name="Molina H."/>
            <person name="Bunkerborg J."/>
            <person name="Jin E."/>
            <person name="Buchheim M."/>
            <person name="Magnuson J."/>
        </authorList>
    </citation>
    <scope>NUCLEOTIDE SEQUENCE</scope>
    <source>
        <strain evidence="5">CCAP 19/18</strain>
    </source>
</reference>
<dbReference type="SMART" id="SM00437">
    <property type="entry name" value="TOP1Ac"/>
    <property type="match status" value="1"/>
</dbReference>
<proteinExistence type="inferred from homology"/>
<dbReference type="InterPro" id="IPR013826">
    <property type="entry name" value="Topo_IA_cen_sub3"/>
</dbReference>
<organism evidence="5 6">
    <name type="scientific">Dunaliella salina</name>
    <name type="common">Green alga</name>
    <name type="synonym">Protococcus salinus</name>
    <dbReference type="NCBI Taxonomy" id="3046"/>
    <lineage>
        <taxon>Eukaryota</taxon>
        <taxon>Viridiplantae</taxon>
        <taxon>Chlorophyta</taxon>
        <taxon>core chlorophytes</taxon>
        <taxon>Chlorophyceae</taxon>
        <taxon>CS clade</taxon>
        <taxon>Chlamydomonadales</taxon>
        <taxon>Dunaliellaceae</taxon>
        <taxon>Dunaliella</taxon>
    </lineage>
</organism>
<dbReference type="InterPro" id="IPR023405">
    <property type="entry name" value="Topo_IA_core_domain"/>
</dbReference>
<dbReference type="Gene3D" id="1.10.290.10">
    <property type="entry name" value="Topoisomerase I, domain 4"/>
    <property type="match status" value="1"/>
</dbReference>
<feature type="domain" description="CCHC-type" evidence="3">
    <location>
        <begin position="446"/>
        <end position="461"/>
    </location>
</feature>
<dbReference type="EC" id="5.6.2.1" evidence="2"/>
<dbReference type="SMART" id="SM00343">
    <property type="entry name" value="ZnF_C2HC"/>
    <property type="match status" value="1"/>
</dbReference>
<comment type="function">
    <text evidence="2">Introduces a single-strand break via transesterification at a target site in duplex DNA. Releases the supercoiling and torsional tension of DNA introduced during the DNA replication and transcription by transiently cleaving and rejoining one strand of the DNA duplex. The scissile phosphodiester is attacked by the catalytic tyrosine of the enzyme, resulting in the formation of a DNA-(5'-phosphotyrosyl)-enzyme intermediate and the expulsion of a 3'-OH DNA strand.</text>
</comment>
<sequence>MAGERIMKLAEELYQAGFISYPRTETDVFSPNMDLLSLIQDQAQDPRWGAHAQAIANGTMWQAPRAGGHDDKAHPPIHPVKYSPGENNWSPEKKSLYDFIVRSFLATCSKDAVGHQTDIVIDIRGEGFITKGLMVTQRNWLDVYPWATWGGNDRLPTLTEGQTSMGLDDLWKPNLRGRIEQQINAVAEGRAQKDQVLANAIDAFKDDFILAQQRGMALEQEISNFFPRNGQGGNGGGGGGGGFRGGSTDGEVGPCSWCGGPMMLSKGSDNCYTVCCSLAGSSGGACSKMVLPRSVVHAAVKPNSCCNPCSARNATGHPIRLLEMRCNVNRLPVGLLQRPELEGCLFCDDIMQQIQGEAEQQEEGRQLLEAATCWVAAAQEAAGQAEQLGRPTAEAEVLPDRGEQRLMIASMTMTVCRGQWILHLEGRGGGGGGRFVSSTGQAQGTCFHCHQPGHWSRDCPNR</sequence>
<dbReference type="Pfam" id="PF00098">
    <property type="entry name" value="zf-CCHC"/>
    <property type="match status" value="1"/>
</dbReference>
<dbReference type="PANTHER" id="PTHR11390">
    <property type="entry name" value="PROKARYOTIC DNA TOPOISOMERASE"/>
    <property type="match status" value="1"/>
</dbReference>
<name>A0ABQ7GRP7_DUNSA</name>
<dbReference type="InterPro" id="IPR001878">
    <property type="entry name" value="Znf_CCHC"/>
</dbReference>
<accession>A0ABQ7GRP7</accession>
<comment type="caution">
    <text evidence="5">The sequence shown here is derived from an EMBL/GenBank/DDBJ whole genome shotgun (WGS) entry which is preliminary data.</text>
</comment>
<evidence type="ECO:0000313" key="6">
    <source>
        <dbReference type="Proteomes" id="UP000815325"/>
    </source>
</evidence>
<dbReference type="InterPro" id="IPR036875">
    <property type="entry name" value="Znf_CCHC_sf"/>
</dbReference>
<dbReference type="PANTHER" id="PTHR11390:SF21">
    <property type="entry name" value="DNA TOPOISOMERASE 3-ALPHA"/>
    <property type="match status" value="1"/>
</dbReference>
<dbReference type="PROSITE" id="PS50158">
    <property type="entry name" value="ZF_CCHC"/>
    <property type="match status" value="1"/>
</dbReference>
<dbReference type="PROSITE" id="PS00396">
    <property type="entry name" value="TOPO_IA_1"/>
    <property type="match status" value="1"/>
</dbReference>
<comment type="similarity">
    <text evidence="2">Belongs to the type IA topoisomerase family.</text>
</comment>
<dbReference type="Gene3D" id="4.10.60.10">
    <property type="entry name" value="Zinc finger, CCHC-type"/>
    <property type="match status" value="1"/>
</dbReference>
<dbReference type="InterPro" id="IPR003602">
    <property type="entry name" value="Topo_IA_DNA-bd_dom"/>
</dbReference>
<evidence type="ECO:0000256" key="2">
    <source>
        <dbReference type="RuleBase" id="RU362092"/>
    </source>
</evidence>
<dbReference type="SUPFAM" id="SSF57756">
    <property type="entry name" value="Retrovirus zinc finger-like domains"/>
    <property type="match status" value="1"/>
</dbReference>
<keyword evidence="1" id="KW-0862">Zinc</keyword>